<sequence>MEPITIPDLSARPLGFKVERIMKSQPDVLYRAWTEKFDEWFAEPGTLIMKAEVNSVFFFETVFKTSEQSEKMRHPHYGRFLKLVPDSLIEFTWLTGADGTKGAETVVTIELEPRDNGTLLSLEHKGFPDEESKGRHDDAWVMILEYLDEKMK</sequence>
<reference evidence="4" key="1">
    <citation type="submission" date="2018-12" db="EMBL/GenBank/DDBJ databases">
        <title>Bacillus chawlae sp. nov., Bacillus glennii sp. nov., and Bacillus saganii sp. nov. Isolated from the Vehicle Assembly Building at Kennedy Space Center where the Viking Spacecraft were Assembled.</title>
        <authorList>
            <person name="Seuylemezian A."/>
            <person name="Vaishampayan P."/>
        </authorList>
    </citation>
    <scope>NUCLEOTIDE SEQUENCE [LARGE SCALE GENOMIC DNA]</scope>
    <source>
        <strain evidence="4">DSM 13966</strain>
    </source>
</reference>
<dbReference type="CDD" id="cd07814">
    <property type="entry name" value="SRPBCC_CalC_Aha1-like"/>
    <property type="match status" value="1"/>
</dbReference>
<comment type="similarity">
    <text evidence="1">Belongs to the AHA1 family.</text>
</comment>
<dbReference type="InterPro" id="IPR023393">
    <property type="entry name" value="START-like_dom_sf"/>
</dbReference>
<organism evidence="3 4">
    <name type="scientific">Mesobacillus subterraneus</name>
    <dbReference type="NCBI Taxonomy" id="285983"/>
    <lineage>
        <taxon>Bacteria</taxon>
        <taxon>Bacillati</taxon>
        <taxon>Bacillota</taxon>
        <taxon>Bacilli</taxon>
        <taxon>Bacillales</taxon>
        <taxon>Bacillaceae</taxon>
        <taxon>Mesobacillus</taxon>
    </lineage>
</organism>
<proteinExistence type="inferred from homology"/>
<dbReference type="EMBL" id="RSFW01000007">
    <property type="protein sequence ID" value="RSD28407.1"/>
    <property type="molecule type" value="Genomic_DNA"/>
</dbReference>
<dbReference type="SUPFAM" id="SSF55961">
    <property type="entry name" value="Bet v1-like"/>
    <property type="match status" value="1"/>
</dbReference>
<dbReference type="OrthoDB" id="9803476at2"/>
<accession>A0A3R9EEA6</accession>
<comment type="caution">
    <text evidence="3">The sequence shown here is derived from an EMBL/GenBank/DDBJ whole genome shotgun (WGS) entry which is preliminary data.</text>
</comment>
<evidence type="ECO:0000313" key="3">
    <source>
        <dbReference type="EMBL" id="RSD28407.1"/>
    </source>
</evidence>
<dbReference type="Pfam" id="PF08327">
    <property type="entry name" value="AHSA1"/>
    <property type="match status" value="1"/>
</dbReference>
<feature type="domain" description="Activator of Hsp90 ATPase homologue 1/2-like C-terminal" evidence="2">
    <location>
        <begin position="25"/>
        <end position="149"/>
    </location>
</feature>
<evidence type="ECO:0000259" key="2">
    <source>
        <dbReference type="Pfam" id="PF08327"/>
    </source>
</evidence>
<evidence type="ECO:0000313" key="4">
    <source>
        <dbReference type="Proteomes" id="UP000279911"/>
    </source>
</evidence>
<dbReference type="InterPro" id="IPR013538">
    <property type="entry name" value="ASHA1/2-like_C"/>
</dbReference>
<evidence type="ECO:0000256" key="1">
    <source>
        <dbReference type="ARBA" id="ARBA00006817"/>
    </source>
</evidence>
<dbReference type="AlphaFoldDB" id="A0A3R9EEA6"/>
<name>A0A3R9EEA6_9BACI</name>
<gene>
    <name evidence="3" type="ORF">EJA10_04800</name>
</gene>
<dbReference type="Proteomes" id="UP000279911">
    <property type="component" value="Unassembled WGS sequence"/>
</dbReference>
<dbReference type="RefSeq" id="WP_125478879.1">
    <property type="nucleotide sequence ID" value="NZ_RSFW01000007.1"/>
</dbReference>
<dbReference type="Gene3D" id="3.30.530.20">
    <property type="match status" value="1"/>
</dbReference>
<protein>
    <submittedName>
        <fullName evidence="3">SRPBCC domain-containing protein</fullName>
    </submittedName>
</protein>